<dbReference type="AlphaFoldDB" id="A0A1G9VRQ5"/>
<name>A0A1G9VRQ5_9EURY</name>
<keyword evidence="2" id="KW-1185">Reference proteome</keyword>
<evidence type="ECO:0000313" key="1">
    <source>
        <dbReference type="EMBL" id="SDM74869.1"/>
    </source>
</evidence>
<dbReference type="Proteomes" id="UP000199451">
    <property type="component" value="Unassembled WGS sequence"/>
</dbReference>
<proteinExistence type="predicted"/>
<reference evidence="2" key="1">
    <citation type="submission" date="2016-10" db="EMBL/GenBank/DDBJ databases">
        <authorList>
            <person name="Varghese N."/>
            <person name="Submissions S."/>
        </authorList>
    </citation>
    <scope>NUCLEOTIDE SEQUENCE [LARGE SCALE GENOMIC DNA]</scope>
    <source>
        <strain evidence="2">CGMCC 1.10119</strain>
    </source>
</reference>
<evidence type="ECO:0008006" key="3">
    <source>
        <dbReference type="Google" id="ProtNLM"/>
    </source>
</evidence>
<dbReference type="EMBL" id="FNHL01000003">
    <property type="protein sequence ID" value="SDM74869.1"/>
    <property type="molecule type" value="Genomic_DNA"/>
</dbReference>
<protein>
    <recommendedName>
        <fullName evidence="3">DUF1059 domain-containing protein</fullName>
    </recommendedName>
</protein>
<gene>
    <name evidence="1" type="ORF">SAMN04487949_2482</name>
</gene>
<sequence>MACDMASHYRTFHVVCRDCQTESLVDSEERAREFVDEHTADSDHTVDFKRVA</sequence>
<organism evidence="1 2">
    <name type="scientific">Halogranum gelatinilyticum</name>
    <dbReference type="NCBI Taxonomy" id="660521"/>
    <lineage>
        <taxon>Archaea</taxon>
        <taxon>Methanobacteriati</taxon>
        <taxon>Methanobacteriota</taxon>
        <taxon>Stenosarchaea group</taxon>
        <taxon>Halobacteria</taxon>
        <taxon>Halobacteriales</taxon>
        <taxon>Haloferacaceae</taxon>
    </lineage>
</organism>
<accession>A0A1G9VRQ5</accession>
<evidence type="ECO:0000313" key="2">
    <source>
        <dbReference type="Proteomes" id="UP000199451"/>
    </source>
</evidence>